<dbReference type="PROSITE" id="PS00028">
    <property type="entry name" value="ZINC_FINGER_C2H2_1"/>
    <property type="match status" value="1"/>
</dbReference>
<dbReference type="EMBL" id="JAGMUV010000015">
    <property type="protein sequence ID" value="KAH7133857.1"/>
    <property type="molecule type" value="Genomic_DNA"/>
</dbReference>
<feature type="region of interest" description="Disordered" evidence="9">
    <location>
        <begin position="126"/>
        <end position="276"/>
    </location>
</feature>
<feature type="region of interest" description="Disordered" evidence="9">
    <location>
        <begin position="1"/>
        <end position="22"/>
    </location>
</feature>
<keyword evidence="7" id="KW-0539">Nucleus</keyword>
<evidence type="ECO:0000259" key="11">
    <source>
        <dbReference type="PROSITE" id="PS50157"/>
    </source>
</evidence>
<dbReference type="SUPFAM" id="SSF57701">
    <property type="entry name" value="Zn2/Cys6 DNA-binding domain"/>
    <property type="match status" value="1"/>
</dbReference>
<feature type="compositionally biased region" description="Basic and acidic residues" evidence="9">
    <location>
        <begin position="173"/>
        <end position="184"/>
    </location>
</feature>
<dbReference type="Gene3D" id="3.30.160.60">
    <property type="entry name" value="Classic Zinc Finger"/>
    <property type="match status" value="1"/>
</dbReference>
<evidence type="ECO:0000256" key="6">
    <source>
        <dbReference type="ARBA" id="ARBA00023163"/>
    </source>
</evidence>
<dbReference type="CDD" id="cd00067">
    <property type="entry name" value="GAL4"/>
    <property type="match status" value="1"/>
</dbReference>
<evidence type="ECO:0000256" key="1">
    <source>
        <dbReference type="ARBA" id="ARBA00022723"/>
    </source>
</evidence>
<dbReference type="Pfam" id="PF00172">
    <property type="entry name" value="Zn_clus"/>
    <property type="match status" value="1"/>
</dbReference>
<feature type="compositionally biased region" description="Polar residues" evidence="9">
    <location>
        <begin position="1"/>
        <end position="11"/>
    </location>
</feature>
<evidence type="ECO:0000256" key="5">
    <source>
        <dbReference type="ARBA" id="ARBA00023015"/>
    </source>
</evidence>
<keyword evidence="6" id="KW-0804">Transcription</keyword>
<evidence type="ECO:0000256" key="8">
    <source>
        <dbReference type="PROSITE-ProRule" id="PRU00042"/>
    </source>
</evidence>
<dbReference type="GO" id="GO:0000981">
    <property type="term" value="F:DNA-binding transcription factor activity, RNA polymerase II-specific"/>
    <property type="evidence" value="ECO:0007669"/>
    <property type="project" value="InterPro"/>
</dbReference>
<evidence type="ECO:0000256" key="7">
    <source>
        <dbReference type="ARBA" id="ARBA00023242"/>
    </source>
</evidence>
<dbReference type="OrthoDB" id="3266505at2759"/>
<dbReference type="PANTHER" id="PTHR47660">
    <property type="entry name" value="TRANSCRIPTION FACTOR WITH C2H2 AND ZN(2)-CYS(6) DNA BINDING DOMAIN (EUROFUNG)-RELATED-RELATED"/>
    <property type="match status" value="1"/>
</dbReference>
<dbReference type="PROSITE" id="PS50157">
    <property type="entry name" value="ZINC_FINGER_C2H2_2"/>
    <property type="match status" value="1"/>
</dbReference>
<dbReference type="PANTHER" id="PTHR47660:SF2">
    <property type="entry name" value="TRANSCRIPTION FACTOR WITH C2H2 AND ZN(2)-CYS(6) DNA BINDING DOMAIN (EUROFUNG)"/>
    <property type="match status" value="1"/>
</dbReference>
<name>A0A9P9EB28_9HYPO</name>
<dbReference type="InterPro" id="IPR013087">
    <property type="entry name" value="Znf_C2H2_type"/>
</dbReference>
<evidence type="ECO:0000256" key="2">
    <source>
        <dbReference type="ARBA" id="ARBA00022737"/>
    </source>
</evidence>
<sequence>MASSEGDTTENLDPPQLPDTKSCPKCSKRFARTEHLQRHLRIHTRETPFLCPYCRRGFQRSDVRNRHVARFCVSNTPGRAVHLANAEPSRVKVACDACRTQKLKCTGREPCSRCVASGRVCHFGRSDGKDPSLSSVSFGDDDDDKDNDEDGDEGEDEDGRLDGEEDDAPSVLSRRDSRTREKHPYHGNGEEGMVDSAASEHASISEGLMQPNVAPRPEQNLDSMSTGQASFSNRDDLGPASDTAPLDLPRCSPMHPSVASTAGAMDASPATPAPGPQLDEMVSFYFGMSQPPLQPPAGECLGQQSSNSYAWDLGLGLDSIVFNDNMFDLFPMAENFSWPDPFFNELAASAHQGGGMPLSRGLDIHMADAMTQPAAAPPITTTTFPGLNSDASRWLTTRPSLSNFDRLVVNRFINLFVHKVPQVFISFKDFCIKNSTTEEEVLAVASFGGLYCTAAGSLVIARAMCSDSRRLLLTRVQTAMPVDAERKISLIRCLLLLELFGIFSGDKRLCELSEAFHIQFLQILSQCSRSTLYTDAHYDLAFRVIHDFQILECYRTTLLQWPAYLHPGISLFGSMQPTSPQSLFHPVRGEILEVVKALLTPAGPPVDLSDSCINTSALTALLVLSSHSVPVKPADESECLWDKRFFELGLSNWLRSQDATVDASMLLLFHVGTIVLHTSMARVHSLVRAFCIRKSCLSSVIGPISQWRESPDCEVALLHAHRVLALGQQLIRTSSREASMHPVSRVSGLDEQTRGEAPHLSICVYLAAITIWAAHVSEQPSRHDAAIATLSQGCRVLQHLEIRIADGFGKILRRLEVICESERVGS</sequence>
<organism evidence="12 13">
    <name type="scientific">Dactylonectria macrodidyma</name>
    <dbReference type="NCBI Taxonomy" id="307937"/>
    <lineage>
        <taxon>Eukaryota</taxon>
        <taxon>Fungi</taxon>
        <taxon>Dikarya</taxon>
        <taxon>Ascomycota</taxon>
        <taxon>Pezizomycotina</taxon>
        <taxon>Sordariomycetes</taxon>
        <taxon>Hypocreomycetidae</taxon>
        <taxon>Hypocreales</taxon>
        <taxon>Nectriaceae</taxon>
        <taxon>Dactylonectria</taxon>
    </lineage>
</organism>
<dbReference type="SMART" id="SM00066">
    <property type="entry name" value="GAL4"/>
    <property type="match status" value="1"/>
</dbReference>
<accession>A0A9P9EB28</accession>
<comment type="caution">
    <text evidence="12">The sequence shown here is derived from an EMBL/GenBank/DDBJ whole genome shotgun (WGS) entry which is preliminary data.</text>
</comment>
<keyword evidence="5" id="KW-0805">Transcription regulation</keyword>
<gene>
    <name evidence="12" type="ORF">EDB81DRAFT_805209</name>
</gene>
<feature type="compositionally biased region" description="Polar residues" evidence="9">
    <location>
        <begin position="220"/>
        <end position="232"/>
    </location>
</feature>
<dbReference type="SUPFAM" id="SSF57667">
    <property type="entry name" value="beta-beta-alpha zinc fingers"/>
    <property type="match status" value="1"/>
</dbReference>
<evidence type="ECO:0000313" key="13">
    <source>
        <dbReference type="Proteomes" id="UP000738349"/>
    </source>
</evidence>
<keyword evidence="4" id="KW-0862">Zinc</keyword>
<dbReference type="SMART" id="SM00355">
    <property type="entry name" value="ZnF_C2H2"/>
    <property type="match status" value="2"/>
</dbReference>
<feature type="domain" description="C2H2-type" evidence="11">
    <location>
        <begin position="21"/>
        <end position="48"/>
    </location>
</feature>
<reference evidence="12" key="1">
    <citation type="journal article" date="2021" name="Nat. Commun.">
        <title>Genetic determinants of endophytism in the Arabidopsis root mycobiome.</title>
        <authorList>
            <person name="Mesny F."/>
            <person name="Miyauchi S."/>
            <person name="Thiergart T."/>
            <person name="Pickel B."/>
            <person name="Atanasova L."/>
            <person name="Karlsson M."/>
            <person name="Huettel B."/>
            <person name="Barry K.W."/>
            <person name="Haridas S."/>
            <person name="Chen C."/>
            <person name="Bauer D."/>
            <person name="Andreopoulos W."/>
            <person name="Pangilinan J."/>
            <person name="LaButti K."/>
            <person name="Riley R."/>
            <person name="Lipzen A."/>
            <person name="Clum A."/>
            <person name="Drula E."/>
            <person name="Henrissat B."/>
            <person name="Kohler A."/>
            <person name="Grigoriev I.V."/>
            <person name="Martin F.M."/>
            <person name="Hacquard S."/>
        </authorList>
    </citation>
    <scope>NUCLEOTIDE SEQUENCE</scope>
    <source>
        <strain evidence="12">MPI-CAGE-AT-0147</strain>
    </source>
</reference>
<keyword evidence="2" id="KW-0677">Repeat</keyword>
<dbReference type="InterPro" id="IPR001138">
    <property type="entry name" value="Zn2Cys6_DnaBD"/>
</dbReference>
<evidence type="ECO:0000256" key="4">
    <source>
        <dbReference type="ARBA" id="ARBA00022833"/>
    </source>
</evidence>
<dbReference type="InterPro" id="IPR036864">
    <property type="entry name" value="Zn2-C6_fun-type_DNA-bd_sf"/>
</dbReference>
<dbReference type="Pfam" id="PF00096">
    <property type="entry name" value="zf-C2H2"/>
    <property type="match status" value="1"/>
</dbReference>
<evidence type="ECO:0000256" key="3">
    <source>
        <dbReference type="ARBA" id="ARBA00022771"/>
    </source>
</evidence>
<evidence type="ECO:0000256" key="9">
    <source>
        <dbReference type="SAM" id="MobiDB-lite"/>
    </source>
</evidence>
<dbReference type="Proteomes" id="UP000738349">
    <property type="component" value="Unassembled WGS sequence"/>
</dbReference>
<dbReference type="InterPro" id="IPR036236">
    <property type="entry name" value="Znf_C2H2_sf"/>
</dbReference>
<feature type="compositionally biased region" description="Acidic residues" evidence="9">
    <location>
        <begin position="139"/>
        <end position="168"/>
    </location>
</feature>
<dbReference type="PROSITE" id="PS50048">
    <property type="entry name" value="ZN2_CY6_FUNGAL_2"/>
    <property type="match status" value="1"/>
</dbReference>
<keyword evidence="3 8" id="KW-0863">Zinc-finger</keyword>
<dbReference type="Gene3D" id="4.10.240.10">
    <property type="entry name" value="Zn(2)-C6 fungal-type DNA-binding domain"/>
    <property type="match status" value="1"/>
</dbReference>
<keyword evidence="1" id="KW-0479">Metal-binding</keyword>
<feature type="domain" description="Zn(2)-C6 fungal-type" evidence="10">
    <location>
        <begin position="94"/>
        <end position="123"/>
    </location>
</feature>
<dbReference type="FunFam" id="3.30.160.60:FF:000100">
    <property type="entry name" value="Zinc finger 45-like"/>
    <property type="match status" value="1"/>
</dbReference>
<keyword evidence="13" id="KW-1185">Reference proteome</keyword>
<evidence type="ECO:0000313" key="12">
    <source>
        <dbReference type="EMBL" id="KAH7133857.1"/>
    </source>
</evidence>
<dbReference type="PROSITE" id="PS00463">
    <property type="entry name" value="ZN2_CY6_FUNGAL_1"/>
    <property type="match status" value="1"/>
</dbReference>
<proteinExistence type="predicted"/>
<protein>
    <submittedName>
        <fullName evidence="12">Uncharacterized protein</fullName>
    </submittedName>
</protein>
<evidence type="ECO:0000259" key="10">
    <source>
        <dbReference type="PROSITE" id="PS50048"/>
    </source>
</evidence>
<dbReference type="AlphaFoldDB" id="A0A9P9EB28"/>
<dbReference type="GO" id="GO:0008270">
    <property type="term" value="F:zinc ion binding"/>
    <property type="evidence" value="ECO:0007669"/>
    <property type="project" value="UniProtKB-KW"/>
</dbReference>